<evidence type="ECO:0000259" key="5">
    <source>
        <dbReference type="PROSITE" id="PS50931"/>
    </source>
</evidence>
<reference evidence="6 7" key="1">
    <citation type="submission" date="2022-02" db="EMBL/GenBank/DDBJ databases">
        <title>Mesosutterella porci, a novel member of the family Sutterellaceae from pig feces.</title>
        <authorList>
            <person name="Wylensek D."/>
            <person name="Clavel T."/>
        </authorList>
    </citation>
    <scope>NUCLEOTIDE SEQUENCE [LARGE SCALE GENOMIC DNA]</scope>
    <source>
        <strain evidence="7">oilRF-744-wt-GAM-9</strain>
    </source>
</reference>
<sequence>MHRFDYRLIRQMLILAAVADSGSFSRVSRLLAISQPPLIAQINELESRLRVRFLIRGRTGVRLTPAGEALMPEIEALISQAEALDYSARTISEKTRGVIRIGAVYEAMTDMVPRILEKAAYALPDISVFTEEIDSCEAEYKLAQNELHLAIGRFERFKNKNLKLRVLQREKPVLIVPSSDAVCAASSVRLSDLADRDWIVTGRDKSPDYGDRITGFFRAAGFSPRIRFTVDSIARQIAFVSCRLGSALVPESCARTLPAPVRAVHLLESGFELIICAAWNERCPDPSLKKFLALLPKA</sequence>
<name>A0ABS9MQU7_9BURK</name>
<dbReference type="InterPro" id="IPR000847">
    <property type="entry name" value="LysR_HTH_N"/>
</dbReference>
<evidence type="ECO:0000256" key="4">
    <source>
        <dbReference type="ARBA" id="ARBA00023163"/>
    </source>
</evidence>
<keyword evidence="3" id="KW-0238">DNA-binding</keyword>
<evidence type="ECO:0000256" key="1">
    <source>
        <dbReference type="ARBA" id="ARBA00009437"/>
    </source>
</evidence>
<dbReference type="RefSeq" id="WP_237978627.1">
    <property type="nucleotide sequence ID" value="NZ_JAKNCT010000006.1"/>
</dbReference>
<evidence type="ECO:0000313" key="6">
    <source>
        <dbReference type="EMBL" id="MCG5030974.1"/>
    </source>
</evidence>
<keyword evidence="4" id="KW-0804">Transcription</keyword>
<evidence type="ECO:0000256" key="2">
    <source>
        <dbReference type="ARBA" id="ARBA00023015"/>
    </source>
</evidence>
<evidence type="ECO:0000256" key="3">
    <source>
        <dbReference type="ARBA" id="ARBA00023125"/>
    </source>
</evidence>
<proteinExistence type="inferred from homology"/>
<dbReference type="InterPro" id="IPR036388">
    <property type="entry name" value="WH-like_DNA-bd_sf"/>
</dbReference>
<gene>
    <name evidence="6" type="ORF">MAF45_05875</name>
</gene>
<organism evidence="6 7">
    <name type="scientific">Mesosutterella porci</name>
    <dbReference type="NCBI Taxonomy" id="2915351"/>
    <lineage>
        <taxon>Bacteria</taxon>
        <taxon>Pseudomonadati</taxon>
        <taxon>Pseudomonadota</taxon>
        <taxon>Betaproteobacteria</taxon>
        <taxon>Burkholderiales</taxon>
        <taxon>Sutterellaceae</taxon>
        <taxon>Mesosutterella</taxon>
    </lineage>
</organism>
<dbReference type="Gene3D" id="1.10.10.10">
    <property type="entry name" value="Winged helix-like DNA-binding domain superfamily/Winged helix DNA-binding domain"/>
    <property type="match status" value="1"/>
</dbReference>
<dbReference type="Gene3D" id="3.40.190.10">
    <property type="entry name" value="Periplasmic binding protein-like II"/>
    <property type="match status" value="2"/>
</dbReference>
<dbReference type="EMBL" id="JAKNCT010000006">
    <property type="protein sequence ID" value="MCG5030974.1"/>
    <property type="molecule type" value="Genomic_DNA"/>
</dbReference>
<dbReference type="PROSITE" id="PS50931">
    <property type="entry name" value="HTH_LYSR"/>
    <property type="match status" value="1"/>
</dbReference>
<protein>
    <submittedName>
        <fullName evidence="6">LysR family transcriptional regulator</fullName>
    </submittedName>
</protein>
<keyword evidence="2" id="KW-0805">Transcription regulation</keyword>
<dbReference type="Proteomes" id="UP001297600">
    <property type="component" value="Unassembled WGS sequence"/>
</dbReference>
<dbReference type="CDD" id="cd08414">
    <property type="entry name" value="PBP2_LTTR_aromatics_like"/>
    <property type="match status" value="1"/>
</dbReference>
<comment type="caution">
    <text evidence="6">The sequence shown here is derived from an EMBL/GenBank/DDBJ whole genome shotgun (WGS) entry which is preliminary data.</text>
</comment>
<dbReference type="InterPro" id="IPR005119">
    <property type="entry name" value="LysR_subst-bd"/>
</dbReference>
<dbReference type="PANTHER" id="PTHR30346:SF17">
    <property type="entry name" value="LYSR FAMILY TRANSCRIPTIONAL REGULATOR"/>
    <property type="match status" value="1"/>
</dbReference>
<feature type="domain" description="HTH lysR-type" evidence="5">
    <location>
        <begin position="7"/>
        <end position="64"/>
    </location>
</feature>
<dbReference type="SUPFAM" id="SSF53850">
    <property type="entry name" value="Periplasmic binding protein-like II"/>
    <property type="match status" value="1"/>
</dbReference>
<accession>A0ABS9MQU7</accession>
<evidence type="ECO:0000313" key="7">
    <source>
        <dbReference type="Proteomes" id="UP001297600"/>
    </source>
</evidence>
<comment type="similarity">
    <text evidence="1">Belongs to the LysR transcriptional regulatory family.</text>
</comment>
<keyword evidence="7" id="KW-1185">Reference proteome</keyword>
<dbReference type="InterPro" id="IPR036390">
    <property type="entry name" value="WH_DNA-bd_sf"/>
</dbReference>
<dbReference type="Pfam" id="PF03466">
    <property type="entry name" value="LysR_substrate"/>
    <property type="match status" value="1"/>
</dbReference>
<dbReference type="Pfam" id="PF00126">
    <property type="entry name" value="HTH_1"/>
    <property type="match status" value="1"/>
</dbReference>
<dbReference type="PANTHER" id="PTHR30346">
    <property type="entry name" value="TRANSCRIPTIONAL DUAL REGULATOR HCAR-RELATED"/>
    <property type="match status" value="1"/>
</dbReference>
<dbReference type="SUPFAM" id="SSF46785">
    <property type="entry name" value="Winged helix' DNA-binding domain"/>
    <property type="match status" value="1"/>
</dbReference>